<keyword evidence="1" id="KW-1133">Transmembrane helix</keyword>
<sequence>MTEKVSTTGKCRNYIQGAAWAMLIAVGMFLLFAVLMEFLETSLVLSSIFMLYLVYCWFILPEIDRRTGRSGAARTAAETASSGTKQYDLSFFSRFPPFAEVIAFIAITVVSFLFLHILVLLMHEFSHSFVAYLLGVKQDPWNIIYGNWIGSHWDENVDYSALFDAGRGSTAAAIAFAGPLSNIVLFFVTAGLMSVKSVKKHRWAYHSVFWTGIITFVMVFEYVFTRSFLQNDDFGNINHGLGISPWPIFLAGTILGILGLYYIFAYKMPEYYAIVTPHERSLQYVAVSAVSFVIFLFYIGLRITAFPAVPEWWCGVIGIVALFIVPFIAGPGRRWVQEGMKRSAVQGSLPSDPEHS</sequence>
<evidence type="ECO:0000313" key="3">
    <source>
        <dbReference type="Proteomes" id="UP000292580"/>
    </source>
</evidence>
<reference evidence="2 3" key="1">
    <citation type="submission" date="2017-11" db="EMBL/GenBank/DDBJ databases">
        <title>Isolation and Characterization of Methanofollis Species from Methane Seep Offshore SW Taiwan.</title>
        <authorList>
            <person name="Teng N.-H."/>
            <person name="Lai M.-C."/>
            <person name="Chen S.-C."/>
        </authorList>
    </citation>
    <scope>NUCLEOTIDE SEQUENCE [LARGE SCALE GENOMIC DNA]</scope>
    <source>
        <strain evidence="2 3">FWC-SCC2</strain>
    </source>
</reference>
<feature type="transmembrane region" description="Helical" evidence="1">
    <location>
        <begin position="312"/>
        <end position="332"/>
    </location>
</feature>
<feature type="transmembrane region" description="Helical" evidence="1">
    <location>
        <begin position="14"/>
        <end position="36"/>
    </location>
</feature>
<dbReference type="RefSeq" id="WP_130646929.1">
    <property type="nucleotide sequence ID" value="NZ_PGCL01000003.1"/>
</dbReference>
<feature type="transmembrane region" description="Helical" evidence="1">
    <location>
        <begin position="204"/>
        <end position="224"/>
    </location>
</feature>
<evidence type="ECO:0000313" key="2">
    <source>
        <dbReference type="EMBL" id="TAJ43873.1"/>
    </source>
</evidence>
<feature type="transmembrane region" description="Helical" evidence="1">
    <location>
        <begin position="101"/>
        <end position="122"/>
    </location>
</feature>
<gene>
    <name evidence="2" type="ORF">CUJ86_07355</name>
</gene>
<keyword evidence="3" id="KW-1185">Reference proteome</keyword>
<feature type="transmembrane region" description="Helical" evidence="1">
    <location>
        <begin position="284"/>
        <end position="306"/>
    </location>
</feature>
<evidence type="ECO:0000256" key="1">
    <source>
        <dbReference type="SAM" id="Phobius"/>
    </source>
</evidence>
<dbReference type="EMBL" id="PGCL01000003">
    <property type="protein sequence ID" value="TAJ43873.1"/>
    <property type="molecule type" value="Genomic_DNA"/>
</dbReference>
<dbReference type="Proteomes" id="UP000292580">
    <property type="component" value="Unassembled WGS sequence"/>
</dbReference>
<feature type="transmembrane region" description="Helical" evidence="1">
    <location>
        <begin position="42"/>
        <end position="60"/>
    </location>
</feature>
<organism evidence="2 3">
    <name type="scientific">Methanofollis fontis</name>
    <dbReference type="NCBI Taxonomy" id="2052832"/>
    <lineage>
        <taxon>Archaea</taxon>
        <taxon>Methanobacteriati</taxon>
        <taxon>Methanobacteriota</taxon>
        <taxon>Stenosarchaea group</taxon>
        <taxon>Methanomicrobia</taxon>
        <taxon>Methanomicrobiales</taxon>
        <taxon>Methanomicrobiaceae</taxon>
        <taxon>Methanofollis</taxon>
    </lineage>
</organism>
<feature type="transmembrane region" description="Helical" evidence="1">
    <location>
        <begin position="171"/>
        <end position="192"/>
    </location>
</feature>
<dbReference type="AlphaFoldDB" id="A0A483CXB7"/>
<comment type="caution">
    <text evidence="2">The sequence shown here is derived from an EMBL/GenBank/DDBJ whole genome shotgun (WGS) entry which is preliminary data.</text>
</comment>
<name>A0A483CXB7_9EURY</name>
<proteinExistence type="predicted"/>
<feature type="transmembrane region" description="Helical" evidence="1">
    <location>
        <begin position="244"/>
        <end position="264"/>
    </location>
</feature>
<keyword evidence="1" id="KW-0812">Transmembrane</keyword>
<keyword evidence="1" id="KW-0472">Membrane</keyword>
<protein>
    <submittedName>
        <fullName evidence="2">Uncharacterized protein</fullName>
    </submittedName>
</protein>
<dbReference type="OrthoDB" id="111953at2157"/>
<accession>A0A483CXB7</accession>